<dbReference type="Gene3D" id="1.10.150.240">
    <property type="entry name" value="Putative phosphatase, domain 2"/>
    <property type="match status" value="1"/>
</dbReference>
<protein>
    <submittedName>
        <fullName evidence="1">HAD family hydrolase</fullName>
        <ecNumber evidence="1">3.-.-.-</ecNumber>
    </submittedName>
</protein>
<dbReference type="Gene3D" id="3.40.50.1000">
    <property type="entry name" value="HAD superfamily/HAD-like"/>
    <property type="match status" value="1"/>
</dbReference>
<dbReference type="SFLD" id="SFLDS00003">
    <property type="entry name" value="Haloacid_Dehalogenase"/>
    <property type="match status" value="1"/>
</dbReference>
<dbReference type="Pfam" id="PF13419">
    <property type="entry name" value="HAD_2"/>
    <property type="match status" value="1"/>
</dbReference>
<sequence length="209" mass="23689">MAYKTVLFDIDNTLIDSAKVIAQVLQSVVSAKNKEIPLIEFRKRIGKPAGEILKDLGIDETAQIIDEYEKKLQKATRELKYFPGIEQLIRQLNRMNVQIGVVTSNNRKQFDSETEYLSLVSNIEMVTTSDLTKYPKPSGDPLIYTIKKYGLRRDYTLYIGDSIFDMRSAMEAGIDFAAAGWGAFDDTVFSGAEYVLRQPEELLQIISQD</sequence>
<dbReference type="InterPro" id="IPR041492">
    <property type="entry name" value="HAD_2"/>
</dbReference>
<dbReference type="PANTHER" id="PTHR43434:SF1">
    <property type="entry name" value="PHOSPHOGLYCOLATE PHOSPHATASE"/>
    <property type="match status" value="1"/>
</dbReference>
<comment type="caution">
    <text evidence="1">The sequence shown here is derived from an EMBL/GenBank/DDBJ whole genome shotgun (WGS) entry which is preliminary data.</text>
</comment>
<dbReference type="InterPro" id="IPR023198">
    <property type="entry name" value="PGP-like_dom2"/>
</dbReference>
<dbReference type="NCBIfam" id="TIGR01549">
    <property type="entry name" value="HAD-SF-IA-v1"/>
    <property type="match status" value="1"/>
</dbReference>
<dbReference type="SFLD" id="SFLDG01129">
    <property type="entry name" value="C1.5:_HAD__Beta-PGM__Phosphata"/>
    <property type="match status" value="1"/>
</dbReference>
<organism evidence="1 2">
    <name type="scientific">Lactiplantibacillus songbeiensis</name>
    <dbReference type="NCBI Taxonomy" id="2559920"/>
    <lineage>
        <taxon>Bacteria</taxon>
        <taxon>Bacillati</taxon>
        <taxon>Bacillota</taxon>
        <taxon>Bacilli</taxon>
        <taxon>Lactobacillales</taxon>
        <taxon>Lactobacillaceae</taxon>
        <taxon>Lactiplantibacillus</taxon>
    </lineage>
</organism>
<dbReference type="InterPro" id="IPR036412">
    <property type="entry name" value="HAD-like_sf"/>
</dbReference>
<dbReference type="EMBL" id="JBHTOJ010000015">
    <property type="protein sequence ID" value="MFD1420680.1"/>
    <property type="molecule type" value="Genomic_DNA"/>
</dbReference>
<proteinExistence type="predicted"/>
<evidence type="ECO:0000313" key="2">
    <source>
        <dbReference type="Proteomes" id="UP001597188"/>
    </source>
</evidence>
<dbReference type="GO" id="GO:0016787">
    <property type="term" value="F:hydrolase activity"/>
    <property type="evidence" value="ECO:0007669"/>
    <property type="project" value="UniProtKB-KW"/>
</dbReference>
<name>A0ABW4C1F3_9LACO</name>
<dbReference type="InterPro" id="IPR023214">
    <property type="entry name" value="HAD_sf"/>
</dbReference>
<dbReference type="InterPro" id="IPR050155">
    <property type="entry name" value="HAD-like_hydrolase_sf"/>
</dbReference>
<dbReference type="Proteomes" id="UP001597188">
    <property type="component" value="Unassembled WGS sequence"/>
</dbReference>
<dbReference type="PANTHER" id="PTHR43434">
    <property type="entry name" value="PHOSPHOGLYCOLATE PHOSPHATASE"/>
    <property type="match status" value="1"/>
</dbReference>
<accession>A0ABW4C1F3</accession>
<dbReference type="SUPFAM" id="SSF56784">
    <property type="entry name" value="HAD-like"/>
    <property type="match status" value="1"/>
</dbReference>
<dbReference type="InterPro" id="IPR006439">
    <property type="entry name" value="HAD-SF_hydro_IA"/>
</dbReference>
<dbReference type="EC" id="3.-.-.-" evidence="1"/>
<reference evidence="2" key="1">
    <citation type="journal article" date="2019" name="Int. J. Syst. Evol. Microbiol.">
        <title>The Global Catalogue of Microorganisms (GCM) 10K type strain sequencing project: providing services to taxonomists for standard genome sequencing and annotation.</title>
        <authorList>
            <consortium name="The Broad Institute Genomics Platform"/>
            <consortium name="The Broad Institute Genome Sequencing Center for Infectious Disease"/>
            <person name="Wu L."/>
            <person name="Ma J."/>
        </authorList>
    </citation>
    <scope>NUCLEOTIDE SEQUENCE [LARGE SCALE GENOMIC DNA]</scope>
    <source>
        <strain evidence="2">CCM 8931</strain>
    </source>
</reference>
<gene>
    <name evidence="1" type="ORF">ACFQ5L_06910</name>
</gene>
<keyword evidence="2" id="KW-1185">Reference proteome</keyword>
<dbReference type="RefSeq" id="WP_171001576.1">
    <property type="nucleotide sequence ID" value="NZ_BJDL01000018.1"/>
</dbReference>
<keyword evidence="1" id="KW-0378">Hydrolase</keyword>
<evidence type="ECO:0000313" key="1">
    <source>
        <dbReference type="EMBL" id="MFD1420680.1"/>
    </source>
</evidence>